<dbReference type="GO" id="GO:0005634">
    <property type="term" value="C:nucleus"/>
    <property type="evidence" value="ECO:0007669"/>
    <property type="project" value="TreeGrafter"/>
</dbReference>
<organism evidence="4 5">
    <name type="scientific">Caerostris extrusa</name>
    <name type="common">Bark spider</name>
    <name type="synonym">Caerostris bankana</name>
    <dbReference type="NCBI Taxonomy" id="172846"/>
    <lineage>
        <taxon>Eukaryota</taxon>
        <taxon>Metazoa</taxon>
        <taxon>Ecdysozoa</taxon>
        <taxon>Arthropoda</taxon>
        <taxon>Chelicerata</taxon>
        <taxon>Arachnida</taxon>
        <taxon>Araneae</taxon>
        <taxon>Araneomorphae</taxon>
        <taxon>Entelegynae</taxon>
        <taxon>Araneoidea</taxon>
        <taxon>Araneidae</taxon>
        <taxon>Caerostris</taxon>
    </lineage>
</organism>
<dbReference type="InterPro" id="IPR012677">
    <property type="entry name" value="Nucleotide-bd_a/b_plait_sf"/>
</dbReference>
<evidence type="ECO:0000256" key="1">
    <source>
        <dbReference type="ARBA" id="ARBA00022884"/>
    </source>
</evidence>
<dbReference type="Gene3D" id="3.30.70.330">
    <property type="match status" value="1"/>
</dbReference>
<dbReference type="EMBL" id="BPLR01002060">
    <property type="protein sequence ID" value="GIX69518.1"/>
    <property type="molecule type" value="Genomic_DNA"/>
</dbReference>
<dbReference type="InterPro" id="IPR000504">
    <property type="entry name" value="RRM_dom"/>
</dbReference>
<dbReference type="GO" id="GO:0003729">
    <property type="term" value="F:mRNA binding"/>
    <property type="evidence" value="ECO:0007669"/>
    <property type="project" value="TreeGrafter"/>
</dbReference>
<feature type="domain" description="RRM" evidence="3">
    <location>
        <begin position="3"/>
        <end position="73"/>
    </location>
</feature>
<proteinExistence type="predicted"/>
<dbReference type="Pfam" id="PF00076">
    <property type="entry name" value="RRM_1"/>
    <property type="match status" value="1"/>
</dbReference>
<gene>
    <name evidence="4" type="primary">SRSF4</name>
    <name evidence="4" type="ORF">CEXT_659861</name>
</gene>
<keyword evidence="1 2" id="KW-0694">RNA-binding</keyword>
<keyword evidence="5" id="KW-1185">Reference proteome</keyword>
<dbReference type="PROSITE" id="PS50102">
    <property type="entry name" value="RRM"/>
    <property type="match status" value="1"/>
</dbReference>
<dbReference type="CDD" id="cd12337">
    <property type="entry name" value="RRM1_SRSF4_like"/>
    <property type="match status" value="1"/>
</dbReference>
<protein>
    <recommendedName>
        <fullName evidence="3">RRM domain-containing protein</fullName>
    </recommendedName>
</protein>
<evidence type="ECO:0000259" key="3">
    <source>
        <dbReference type="PROSITE" id="PS50102"/>
    </source>
</evidence>
<reference evidence="4 5" key="1">
    <citation type="submission" date="2021-06" db="EMBL/GenBank/DDBJ databases">
        <title>Caerostris extrusa draft genome.</title>
        <authorList>
            <person name="Kono N."/>
            <person name="Arakawa K."/>
        </authorList>
    </citation>
    <scope>NUCLEOTIDE SEQUENCE [LARGE SCALE GENOMIC DNA]</scope>
</reference>
<dbReference type="SUPFAM" id="SSF54928">
    <property type="entry name" value="RNA-binding domain, RBD"/>
    <property type="match status" value="1"/>
</dbReference>
<dbReference type="GO" id="GO:0005737">
    <property type="term" value="C:cytoplasm"/>
    <property type="evidence" value="ECO:0007669"/>
    <property type="project" value="TreeGrafter"/>
</dbReference>
<dbReference type="AlphaFoldDB" id="A0AAV4MAZ8"/>
<dbReference type="SMART" id="SM00360">
    <property type="entry name" value="RRM"/>
    <property type="match status" value="1"/>
</dbReference>
<dbReference type="Proteomes" id="UP001054945">
    <property type="component" value="Unassembled WGS sequence"/>
</dbReference>
<evidence type="ECO:0000313" key="4">
    <source>
        <dbReference type="EMBL" id="GIX69518.1"/>
    </source>
</evidence>
<dbReference type="InterPro" id="IPR050374">
    <property type="entry name" value="RRT5_SRSF_SR"/>
</dbReference>
<dbReference type="PANTHER" id="PTHR23003:SF51">
    <property type="entry name" value="SERINE-ARGININE PROTEIN 55"/>
    <property type="match status" value="1"/>
</dbReference>
<dbReference type="FunFam" id="3.30.70.330:FF:000420">
    <property type="entry name" value="serine-arginine protein 55 isoform X1"/>
    <property type="match status" value="1"/>
</dbReference>
<name>A0AAV4MAZ8_CAEEX</name>
<evidence type="ECO:0000313" key="5">
    <source>
        <dbReference type="Proteomes" id="UP001054945"/>
    </source>
</evidence>
<accession>A0AAV4MAZ8</accession>
<dbReference type="PANTHER" id="PTHR23003">
    <property type="entry name" value="RNA RECOGNITION MOTIF RRM DOMAIN CONTAINING PROTEIN"/>
    <property type="match status" value="1"/>
</dbReference>
<dbReference type="InterPro" id="IPR035979">
    <property type="entry name" value="RBD_domain_sf"/>
</dbReference>
<sequence>MGSRVYIGRLSSQCREKDLEKFFKGYGKINEVILKRGFGFVDFEDIRNAYDAVYELNGRNLLGERVVLEIARSPSRKSGRNMYQKIYGPPIRTDYRLLVDNLSSKVSWQLDCVSHKRDAKEEVTFASLR</sequence>
<comment type="caution">
    <text evidence="4">The sequence shown here is derived from an EMBL/GenBank/DDBJ whole genome shotgun (WGS) entry which is preliminary data.</text>
</comment>
<evidence type="ECO:0000256" key="2">
    <source>
        <dbReference type="PROSITE-ProRule" id="PRU00176"/>
    </source>
</evidence>